<evidence type="ECO:0000256" key="2">
    <source>
        <dbReference type="ARBA" id="ARBA00022692"/>
    </source>
</evidence>
<feature type="transmembrane region" description="Helical" evidence="5">
    <location>
        <begin position="55"/>
        <end position="77"/>
    </location>
</feature>
<dbReference type="EMBL" id="FOAS01000005">
    <property type="protein sequence ID" value="SEK80207.1"/>
    <property type="molecule type" value="Genomic_DNA"/>
</dbReference>
<dbReference type="STRING" id="1429083.GCA_001885685_01320"/>
<dbReference type="InterPro" id="IPR050307">
    <property type="entry name" value="Sterol_Desaturase_Related"/>
</dbReference>
<feature type="transmembrane region" description="Helical" evidence="5">
    <location>
        <begin position="15"/>
        <end position="34"/>
    </location>
</feature>
<feature type="transmembrane region" description="Helical" evidence="5">
    <location>
        <begin position="92"/>
        <end position="113"/>
    </location>
</feature>
<evidence type="ECO:0000313" key="8">
    <source>
        <dbReference type="Proteomes" id="UP000185766"/>
    </source>
</evidence>
<dbReference type="AlphaFoldDB" id="A0A1H7K2M0"/>
<evidence type="ECO:0000256" key="5">
    <source>
        <dbReference type="SAM" id="Phobius"/>
    </source>
</evidence>
<evidence type="ECO:0000256" key="4">
    <source>
        <dbReference type="ARBA" id="ARBA00023136"/>
    </source>
</evidence>
<accession>A0A1H7K2M0</accession>
<keyword evidence="4 5" id="KW-0472">Membrane</keyword>
<dbReference type="GO" id="GO:0016491">
    <property type="term" value="F:oxidoreductase activity"/>
    <property type="evidence" value="ECO:0007669"/>
    <property type="project" value="InterPro"/>
</dbReference>
<dbReference type="RefSeq" id="WP_074866362.1">
    <property type="nucleotide sequence ID" value="NZ_FOAS01000005.1"/>
</dbReference>
<dbReference type="Pfam" id="PF04116">
    <property type="entry name" value="FA_hydroxylase"/>
    <property type="match status" value="1"/>
</dbReference>
<evidence type="ECO:0000313" key="7">
    <source>
        <dbReference type="EMBL" id="SEK80207.1"/>
    </source>
</evidence>
<dbReference type="Proteomes" id="UP000185766">
    <property type="component" value="Unassembled WGS sequence"/>
</dbReference>
<keyword evidence="3 5" id="KW-1133">Transmembrane helix</keyword>
<dbReference type="GO" id="GO:0008610">
    <property type="term" value="P:lipid biosynthetic process"/>
    <property type="evidence" value="ECO:0007669"/>
    <property type="project" value="InterPro"/>
</dbReference>
<keyword evidence="8" id="KW-1185">Reference proteome</keyword>
<proteinExistence type="predicted"/>
<keyword evidence="2 5" id="KW-0812">Transmembrane</keyword>
<feature type="domain" description="Fatty acid hydroxylase" evidence="6">
    <location>
        <begin position="101"/>
        <end position="234"/>
    </location>
</feature>
<evidence type="ECO:0000256" key="1">
    <source>
        <dbReference type="ARBA" id="ARBA00004370"/>
    </source>
</evidence>
<dbReference type="GO" id="GO:0005506">
    <property type="term" value="F:iron ion binding"/>
    <property type="evidence" value="ECO:0007669"/>
    <property type="project" value="InterPro"/>
</dbReference>
<dbReference type="InterPro" id="IPR006694">
    <property type="entry name" value="Fatty_acid_hydroxylase"/>
</dbReference>
<organism evidence="7 8">
    <name type="scientific">Atopomonas hussainii</name>
    <dbReference type="NCBI Taxonomy" id="1429083"/>
    <lineage>
        <taxon>Bacteria</taxon>
        <taxon>Pseudomonadati</taxon>
        <taxon>Pseudomonadota</taxon>
        <taxon>Gammaproteobacteria</taxon>
        <taxon>Pseudomonadales</taxon>
        <taxon>Pseudomonadaceae</taxon>
        <taxon>Atopomonas</taxon>
    </lineage>
</organism>
<name>A0A1H7K2M0_9GAMM</name>
<dbReference type="PANTHER" id="PTHR11863">
    <property type="entry name" value="STEROL DESATURASE"/>
    <property type="match status" value="1"/>
</dbReference>
<reference evidence="7 8" key="1">
    <citation type="submission" date="2016-10" db="EMBL/GenBank/DDBJ databases">
        <authorList>
            <person name="de Groot N.N."/>
        </authorList>
    </citation>
    <scope>NUCLEOTIDE SEQUENCE [LARGE SCALE GENOMIC DNA]</scope>
    <source>
        <strain evidence="7 8">JCM 19513</strain>
    </source>
</reference>
<dbReference type="GO" id="GO:0016020">
    <property type="term" value="C:membrane"/>
    <property type="evidence" value="ECO:0007669"/>
    <property type="project" value="UniProtKB-SubCell"/>
</dbReference>
<sequence>MLTLAQLHTALLHDIVKYLLFAGGLTLLLFCLRGRLAGRRIQMRRPQWADYRREILWSLCTASLFAVSSLVGIVWLAQQGVGQLYWQLSDYSAAYALGTLLLMIVAHDAYFYWTHRALHSRWLRRLHVLHHRSRTPSPWAAYAFHPGEALTHVLFPILFAQLVPLHPFVLLLWSVHMIARNVVGHAGYELFPRVMLHSGWFNWLTTTTHHDLHHQNGRYNYGLYFTWWDRCCGTEHPQYAQRLAQALQRSANEQGERAGA</sequence>
<comment type="subcellular location">
    <subcellularLocation>
        <location evidence="1">Membrane</location>
    </subcellularLocation>
</comment>
<gene>
    <name evidence="7" type="ORF">SAMN05216214_105107</name>
</gene>
<protein>
    <submittedName>
        <fullName evidence="7">Sterol desaturase/sphingolipid hydroxylase, fatty acid hydroxylase superfamily</fullName>
    </submittedName>
</protein>
<evidence type="ECO:0000256" key="3">
    <source>
        <dbReference type="ARBA" id="ARBA00022989"/>
    </source>
</evidence>
<evidence type="ECO:0000259" key="6">
    <source>
        <dbReference type="Pfam" id="PF04116"/>
    </source>
</evidence>